<sequence length="100" mass="11404">MESLKTSRTRIDSTLAKVRTAKDYVNESVDKLHVVFEMLGETEQETELSSFEEYLETGTESINQAHQLCIKVSGRKKESNSSWPIYSLSNKVESKKGTER</sequence>
<gene>
    <name evidence="1" type="ORF">GCK32_020048</name>
</gene>
<dbReference type="AlphaFoldDB" id="A0AAN8FQQ6"/>
<name>A0AAN8FQQ6_TRICO</name>
<dbReference type="EMBL" id="WIXE01006144">
    <property type="protein sequence ID" value="KAK5981564.1"/>
    <property type="molecule type" value="Genomic_DNA"/>
</dbReference>
<protein>
    <submittedName>
        <fullName evidence="1">Uncharacterized protein</fullName>
    </submittedName>
</protein>
<accession>A0AAN8FQQ6</accession>
<reference evidence="1 2" key="1">
    <citation type="submission" date="2019-10" db="EMBL/GenBank/DDBJ databases">
        <title>Assembly and Annotation for the nematode Trichostrongylus colubriformis.</title>
        <authorList>
            <person name="Martin J."/>
        </authorList>
    </citation>
    <scope>NUCLEOTIDE SEQUENCE [LARGE SCALE GENOMIC DNA]</scope>
    <source>
        <strain evidence="1">G859</strain>
        <tissue evidence="1">Whole worm</tissue>
    </source>
</reference>
<evidence type="ECO:0000313" key="1">
    <source>
        <dbReference type="EMBL" id="KAK5981564.1"/>
    </source>
</evidence>
<comment type="caution">
    <text evidence="1">The sequence shown here is derived from an EMBL/GenBank/DDBJ whole genome shotgun (WGS) entry which is preliminary data.</text>
</comment>
<evidence type="ECO:0000313" key="2">
    <source>
        <dbReference type="Proteomes" id="UP001331761"/>
    </source>
</evidence>
<proteinExistence type="predicted"/>
<keyword evidence="2" id="KW-1185">Reference proteome</keyword>
<organism evidence="1 2">
    <name type="scientific">Trichostrongylus colubriformis</name>
    <name type="common">Black scour worm</name>
    <dbReference type="NCBI Taxonomy" id="6319"/>
    <lineage>
        <taxon>Eukaryota</taxon>
        <taxon>Metazoa</taxon>
        <taxon>Ecdysozoa</taxon>
        <taxon>Nematoda</taxon>
        <taxon>Chromadorea</taxon>
        <taxon>Rhabditida</taxon>
        <taxon>Rhabditina</taxon>
        <taxon>Rhabditomorpha</taxon>
        <taxon>Strongyloidea</taxon>
        <taxon>Trichostrongylidae</taxon>
        <taxon>Trichostrongylus</taxon>
    </lineage>
</organism>
<dbReference type="Proteomes" id="UP001331761">
    <property type="component" value="Unassembled WGS sequence"/>
</dbReference>